<dbReference type="EMBL" id="PFET01000001">
    <property type="protein sequence ID" value="PJE76317.1"/>
    <property type="molecule type" value="Genomic_DNA"/>
</dbReference>
<proteinExistence type="predicted"/>
<dbReference type="AlphaFoldDB" id="A0A2M8LFV1"/>
<gene>
    <name evidence="1" type="ORF">COV04_00375</name>
</gene>
<organism evidence="1 2">
    <name type="scientific">Candidatus Uhrbacteria bacterium CG10_big_fil_rev_8_21_14_0_10_48_11</name>
    <dbReference type="NCBI Taxonomy" id="1975037"/>
    <lineage>
        <taxon>Bacteria</taxon>
        <taxon>Candidatus Uhriibacteriota</taxon>
    </lineage>
</organism>
<accession>A0A2M8LFV1</accession>
<protein>
    <submittedName>
        <fullName evidence="1">Uncharacterized protein</fullName>
    </submittedName>
</protein>
<evidence type="ECO:0000313" key="1">
    <source>
        <dbReference type="EMBL" id="PJE76317.1"/>
    </source>
</evidence>
<dbReference type="Proteomes" id="UP000231152">
    <property type="component" value="Unassembled WGS sequence"/>
</dbReference>
<comment type="caution">
    <text evidence="1">The sequence shown here is derived from an EMBL/GenBank/DDBJ whole genome shotgun (WGS) entry which is preliminary data.</text>
</comment>
<name>A0A2M8LFV1_9BACT</name>
<sequence>MPFIAMGAFLYRVKRKGALASTDKPSPLNSADEYNIECWPPLREDFYCSSAPVTEVEVRQNLT</sequence>
<evidence type="ECO:0000313" key="2">
    <source>
        <dbReference type="Proteomes" id="UP000231152"/>
    </source>
</evidence>
<reference evidence="1 2" key="1">
    <citation type="submission" date="2017-09" db="EMBL/GenBank/DDBJ databases">
        <title>Depth-based differentiation of microbial function through sediment-hosted aquifers and enrichment of novel symbionts in the deep terrestrial subsurface.</title>
        <authorList>
            <person name="Probst A.J."/>
            <person name="Ladd B."/>
            <person name="Jarett J.K."/>
            <person name="Geller-Mcgrath D.E."/>
            <person name="Sieber C.M."/>
            <person name="Emerson J.B."/>
            <person name="Anantharaman K."/>
            <person name="Thomas B.C."/>
            <person name="Malmstrom R."/>
            <person name="Stieglmeier M."/>
            <person name="Klingl A."/>
            <person name="Woyke T."/>
            <person name="Ryan C.M."/>
            <person name="Banfield J.F."/>
        </authorList>
    </citation>
    <scope>NUCLEOTIDE SEQUENCE [LARGE SCALE GENOMIC DNA]</scope>
    <source>
        <strain evidence="1">CG10_big_fil_rev_8_21_14_0_10_48_11</strain>
    </source>
</reference>